<dbReference type="PANTHER" id="PTHR40055:SF1">
    <property type="entry name" value="TRANSCRIPTIONAL REGULATOR YGIV-RELATED"/>
    <property type="match status" value="1"/>
</dbReference>
<reference evidence="6" key="1">
    <citation type="submission" date="2015-07" db="EMBL/GenBank/DDBJ databases">
        <authorList>
            <person name="Rodrigo-Torres Lidia"/>
            <person name="Arahal R.David."/>
        </authorList>
    </citation>
    <scope>NUCLEOTIDE SEQUENCE [LARGE SCALE GENOMIC DNA]</scope>
    <source>
        <strain evidence="6">CECT 5096</strain>
    </source>
</reference>
<evidence type="ECO:0000313" key="6">
    <source>
        <dbReference type="Proteomes" id="UP000049983"/>
    </source>
</evidence>
<dbReference type="PANTHER" id="PTHR40055">
    <property type="entry name" value="TRANSCRIPTIONAL REGULATOR YGIV-RELATED"/>
    <property type="match status" value="1"/>
</dbReference>
<evidence type="ECO:0000259" key="4">
    <source>
        <dbReference type="PROSITE" id="PS01124"/>
    </source>
</evidence>
<dbReference type="GO" id="GO:0003700">
    <property type="term" value="F:DNA-binding transcription factor activity"/>
    <property type="evidence" value="ECO:0007669"/>
    <property type="project" value="InterPro"/>
</dbReference>
<dbReference type="InterPro" id="IPR009057">
    <property type="entry name" value="Homeodomain-like_sf"/>
</dbReference>
<keyword evidence="2" id="KW-0238">DNA-binding</keyword>
<evidence type="ECO:0000256" key="3">
    <source>
        <dbReference type="ARBA" id="ARBA00023163"/>
    </source>
</evidence>
<dbReference type="InterPro" id="IPR010499">
    <property type="entry name" value="AraC_E-bd"/>
</dbReference>
<dbReference type="EMBL" id="CXWC01000012">
    <property type="protein sequence ID" value="CTQ75223.1"/>
    <property type="molecule type" value="Genomic_DNA"/>
</dbReference>
<evidence type="ECO:0000256" key="1">
    <source>
        <dbReference type="ARBA" id="ARBA00023015"/>
    </source>
</evidence>
<dbReference type="Pfam" id="PF12833">
    <property type="entry name" value="HTH_18"/>
    <property type="match status" value="1"/>
</dbReference>
<dbReference type="PROSITE" id="PS01124">
    <property type="entry name" value="HTH_ARAC_FAMILY_2"/>
    <property type="match status" value="1"/>
</dbReference>
<dbReference type="InterPro" id="IPR018060">
    <property type="entry name" value="HTH_AraC"/>
</dbReference>
<name>A0A0M7AU07_9HYPH</name>
<dbReference type="SUPFAM" id="SSF46689">
    <property type="entry name" value="Homeodomain-like"/>
    <property type="match status" value="2"/>
</dbReference>
<dbReference type="InterPro" id="IPR029442">
    <property type="entry name" value="GyrI-like"/>
</dbReference>
<evidence type="ECO:0000313" key="5">
    <source>
        <dbReference type="EMBL" id="CTQ75223.1"/>
    </source>
</evidence>
<dbReference type="PRINTS" id="PR00032">
    <property type="entry name" value="HTHARAC"/>
</dbReference>
<dbReference type="AlphaFoldDB" id="A0A0M7AU07"/>
<dbReference type="Gene3D" id="1.10.10.60">
    <property type="entry name" value="Homeodomain-like"/>
    <property type="match status" value="2"/>
</dbReference>
<protein>
    <submittedName>
        <fullName evidence="5">Regulatory protein SoxS</fullName>
    </submittedName>
</protein>
<dbReference type="Gene3D" id="3.20.80.10">
    <property type="entry name" value="Regulatory factor, effector binding domain"/>
    <property type="match status" value="1"/>
</dbReference>
<feature type="domain" description="HTH araC/xylS-type" evidence="4">
    <location>
        <begin position="18"/>
        <end position="117"/>
    </location>
</feature>
<dbReference type="SMART" id="SM00871">
    <property type="entry name" value="AraC_E_bind"/>
    <property type="match status" value="1"/>
</dbReference>
<keyword evidence="3" id="KW-0804">Transcription</keyword>
<dbReference type="SUPFAM" id="SSF55136">
    <property type="entry name" value="Probable bacterial effector-binding domain"/>
    <property type="match status" value="1"/>
</dbReference>
<gene>
    <name evidence="5" type="primary">soxS_2</name>
    <name evidence="5" type="ORF">LA5096_04278</name>
</gene>
<keyword evidence="6" id="KW-1185">Reference proteome</keyword>
<evidence type="ECO:0000256" key="2">
    <source>
        <dbReference type="ARBA" id="ARBA00023125"/>
    </source>
</evidence>
<dbReference type="STRING" id="311410.LA5095_04425"/>
<sequence>MSSNGTRTVKCDMQRRFGRVLDEIDHSLDRPLNITRLAEAAAFSRFHFQRQFSAFLGMSVAEYRRHLLMKRAGNQLVYRPEEPVTDIAYDAGYENLESFSRAFKRAFGQAPSDFRANPNWDIWHETFNPLTKLKGRFMPTDTPDPDNVNVRDFPETRIAILEHRGPQSGLSRSVQRFISWRRENNLPPAKHATFNILYDDPKAVAPRDYRFGFCCEVAGPVPENGYGIRSSTIPGGRCAVLPHMGSLDFAENAIRFLYRDWLPQRGEQLRDFPLFVKRLKFFPNVPEHETVSEIYLPLL</sequence>
<dbReference type="Proteomes" id="UP000049983">
    <property type="component" value="Unassembled WGS sequence"/>
</dbReference>
<organism evidence="5 6">
    <name type="scientific">Roseibium album</name>
    <dbReference type="NCBI Taxonomy" id="311410"/>
    <lineage>
        <taxon>Bacteria</taxon>
        <taxon>Pseudomonadati</taxon>
        <taxon>Pseudomonadota</taxon>
        <taxon>Alphaproteobacteria</taxon>
        <taxon>Hyphomicrobiales</taxon>
        <taxon>Stappiaceae</taxon>
        <taxon>Roseibium</taxon>
    </lineage>
</organism>
<proteinExistence type="predicted"/>
<dbReference type="Pfam" id="PF06445">
    <property type="entry name" value="GyrI-like"/>
    <property type="match status" value="1"/>
</dbReference>
<keyword evidence="1" id="KW-0805">Transcription regulation</keyword>
<dbReference type="SMART" id="SM00342">
    <property type="entry name" value="HTH_ARAC"/>
    <property type="match status" value="1"/>
</dbReference>
<dbReference type="InterPro" id="IPR020449">
    <property type="entry name" value="Tscrpt_reg_AraC-type_HTH"/>
</dbReference>
<dbReference type="GO" id="GO:0043565">
    <property type="term" value="F:sequence-specific DNA binding"/>
    <property type="evidence" value="ECO:0007669"/>
    <property type="project" value="InterPro"/>
</dbReference>
<dbReference type="InterPro" id="IPR011256">
    <property type="entry name" value="Reg_factor_effector_dom_sf"/>
</dbReference>
<dbReference type="InterPro" id="IPR050908">
    <property type="entry name" value="SmbC-like"/>
</dbReference>
<accession>A0A0M7AU07</accession>